<dbReference type="OrthoDB" id="10252509at2759"/>
<dbReference type="FunFam" id="1.25.10.10:FF:000026">
    <property type="entry name" value="26S proteasome non-ATPase regulatory subunit 2"/>
    <property type="match status" value="1"/>
</dbReference>
<feature type="domain" description="RPN1 N-terminal" evidence="10">
    <location>
        <begin position="58"/>
        <end position="376"/>
    </location>
</feature>
<evidence type="ECO:0000259" key="11">
    <source>
        <dbReference type="Pfam" id="PF18051"/>
    </source>
</evidence>
<comment type="caution">
    <text evidence="12">The sequence shown here is derived from an EMBL/GenBank/DDBJ whole genome shotgun (WGS) entry which is preliminary data.</text>
</comment>
<feature type="domain" description="26S proteasome non-ATPase regulatory subunit RPN1 C-terminal" evidence="11">
    <location>
        <begin position="857"/>
        <end position="910"/>
    </location>
</feature>
<evidence type="ECO:0000256" key="3">
    <source>
        <dbReference type="ARBA" id="ARBA00006978"/>
    </source>
</evidence>
<evidence type="ECO:0000256" key="4">
    <source>
        <dbReference type="ARBA" id="ARBA00022737"/>
    </source>
</evidence>
<feature type="transmembrane region" description="Helical" evidence="9">
    <location>
        <begin position="1109"/>
        <end position="1132"/>
    </location>
</feature>
<feature type="region of interest" description="Disordered" evidence="8">
    <location>
        <begin position="180"/>
        <end position="199"/>
    </location>
</feature>
<dbReference type="InterPro" id="IPR016024">
    <property type="entry name" value="ARM-type_fold"/>
</dbReference>
<dbReference type="SUPFAM" id="SSF48371">
    <property type="entry name" value="ARM repeat"/>
    <property type="match status" value="1"/>
</dbReference>
<dbReference type="SUPFAM" id="SSF103473">
    <property type="entry name" value="MFS general substrate transporter"/>
    <property type="match status" value="1"/>
</dbReference>
<dbReference type="GO" id="GO:0008540">
    <property type="term" value="C:proteasome regulatory particle, base subcomplex"/>
    <property type="evidence" value="ECO:0007669"/>
    <property type="project" value="TreeGrafter"/>
</dbReference>
<organism evidence="12 13">
    <name type="scientific">Phellinidium pouzarii</name>
    <dbReference type="NCBI Taxonomy" id="167371"/>
    <lineage>
        <taxon>Eukaryota</taxon>
        <taxon>Fungi</taxon>
        <taxon>Dikarya</taxon>
        <taxon>Basidiomycota</taxon>
        <taxon>Agaricomycotina</taxon>
        <taxon>Agaricomycetes</taxon>
        <taxon>Hymenochaetales</taxon>
        <taxon>Hymenochaetaceae</taxon>
        <taxon>Phellinidium</taxon>
    </lineage>
</organism>
<keyword evidence="6" id="KW-0072">Autophagy</keyword>
<dbReference type="InterPro" id="IPR024671">
    <property type="entry name" value="Atg22-like"/>
</dbReference>
<dbReference type="InterPro" id="IPR040892">
    <property type="entry name" value="RPN1_N"/>
</dbReference>
<dbReference type="GO" id="GO:0034515">
    <property type="term" value="C:proteasome storage granule"/>
    <property type="evidence" value="ECO:0007669"/>
    <property type="project" value="TreeGrafter"/>
</dbReference>
<feature type="compositionally biased region" description="Acidic residues" evidence="8">
    <location>
        <begin position="189"/>
        <end position="199"/>
    </location>
</feature>
<dbReference type="InterPro" id="IPR002015">
    <property type="entry name" value="Proteasome/cyclosome_rpt"/>
</dbReference>
<dbReference type="Gene3D" id="1.20.1250.20">
    <property type="entry name" value="MFS general substrate transporter like domains"/>
    <property type="match status" value="1"/>
</dbReference>
<evidence type="ECO:0000256" key="5">
    <source>
        <dbReference type="ARBA" id="ARBA00022942"/>
    </source>
</evidence>
<evidence type="ECO:0000256" key="6">
    <source>
        <dbReference type="ARBA" id="ARBA00023006"/>
    </source>
</evidence>
<reference evidence="12 13" key="1">
    <citation type="submission" date="2019-02" db="EMBL/GenBank/DDBJ databases">
        <title>Genome sequencing of the rare red list fungi Phellinidium pouzarii.</title>
        <authorList>
            <person name="Buettner E."/>
            <person name="Kellner H."/>
        </authorList>
    </citation>
    <scope>NUCLEOTIDE SEQUENCE [LARGE SCALE GENOMIC DNA]</scope>
    <source>
        <strain evidence="12 13">DSM 108285</strain>
    </source>
</reference>
<evidence type="ECO:0000259" key="10">
    <source>
        <dbReference type="Pfam" id="PF17781"/>
    </source>
</evidence>
<evidence type="ECO:0000256" key="9">
    <source>
        <dbReference type="SAM" id="Phobius"/>
    </source>
</evidence>
<feature type="transmembrane region" description="Helical" evidence="9">
    <location>
        <begin position="970"/>
        <end position="989"/>
    </location>
</feature>
<feature type="transmembrane region" description="Helical" evidence="9">
    <location>
        <begin position="916"/>
        <end position="935"/>
    </location>
</feature>
<keyword evidence="9" id="KW-0472">Membrane</keyword>
<feature type="transmembrane region" description="Helical" evidence="9">
    <location>
        <begin position="1175"/>
        <end position="1193"/>
    </location>
</feature>
<comment type="function">
    <text evidence="7">Acts as a regulatory subunit of the 26 proteasome which is involved in the ATP-dependent degradation of ubiquitinated proteins.</text>
</comment>
<dbReference type="Pfam" id="PF11700">
    <property type="entry name" value="ATG22"/>
    <property type="match status" value="1"/>
</dbReference>
<proteinExistence type="inferred from homology"/>
<keyword evidence="13" id="KW-1185">Reference proteome</keyword>
<comment type="similarity">
    <text evidence="2">Belongs to the proteasome subunit S2 family.</text>
</comment>
<dbReference type="PANTHER" id="PTHR10943:SF1">
    <property type="entry name" value="26S PROTEASOME NON-ATPASE REGULATORY SUBUNIT 2"/>
    <property type="match status" value="1"/>
</dbReference>
<dbReference type="InterPro" id="IPR011989">
    <property type="entry name" value="ARM-like"/>
</dbReference>
<dbReference type="Pfam" id="PF17781">
    <property type="entry name" value="RPN1_RPN2_N"/>
    <property type="match status" value="1"/>
</dbReference>
<keyword evidence="9" id="KW-0812">Transmembrane</keyword>
<dbReference type="PANTHER" id="PTHR10943">
    <property type="entry name" value="26S PROTEASOME NON-ATPASE REGULATORY SUBUNIT"/>
    <property type="match status" value="1"/>
</dbReference>
<evidence type="ECO:0000313" key="12">
    <source>
        <dbReference type="EMBL" id="THH05857.1"/>
    </source>
</evidence>
<accession>A0A4S4L3T4</accession>
<evidence type="ECO:0000256" key="8">
    <source>
        <dbReference type="SAM" id="MobiDB-lite"/>
    </source>
</evidence>
<gene>
    <name evidence="12" type="ORF">EW145_g4487</name>
</gene>
<evidence type="ECO:0000256" key="2">
    <source>
        <dbReference type="ARBA" id="ARBA00005460"/>
    </source>
</evidence>
<dbReference type="InterPro" id="IPR036259">
    <property type="entry name" value="MFS_trans_sf"/>
</dbReference>
<dbReference type="Pfam" id="PF01851">
    <property type="entry name" value="PC_rep"/>
    <property type="match status" value="2"/>
</dbReference>
<protein>
    <recommendedName>
        <fullName evidence="14">26S proteasome regulatory subunit RPN1</fullName>
    </recommendedName>
</protein>
<dbReference type="AlphaFoldDB" id="A0A4S4L3T4"/>
<feature type="transmembrane region" description="Helical" evidence="9">
    <location>
        <begin position="1032"/>
        <end position="1055"/>
    </location>
</feature>
<dbReference type="Proteomes" id="UP000308199">
    <property type="component" value="Unassembled WGS sequence"/>
</dbReference>
<feature type="transmembrane region" description="Helical" evidence="9">
    <location>
        <begin position="723"/>
        <end position="740"/>
    </location>
</feature>
<dbReference type="GO" id="GO:0043161">
    <property type="term" value="P:proteasome-mediated ubiquitin-dependent protein catabolic process"/>
    <property type="evidence" value="ECO:0007669"/>
    <property type="project" value="TreeGrafter"/>
</dbReference>
<sequence>MPDTTLPVAPVRADDPPKKKEAEKDEKANGKVEGDASKDKDKEGEELSEEDLQLRNELEMLVERLKESDVGLHRPALETLRTLIRTSTSSMTSVPKPLKFLRPHYRDMQVLYETWPSSEDKSLFADILSVLAMTYSDTEPRGTLRYCLLATSMSSRPDNPGSWGHEYVRHLASELGSEFTMRQEKIDEPEKEEDENEDDIEELQKLGLECAKFLLLHNAEPDAVDLLEELEIVERLAELVDVNNYARVCAYMVSCVYFLPPPDDQTFLRTVHELYIKHGKLPEALTIALRLADQELVLQDFQNAGNPVMKRQLAFLLARAQVPLEWTQTEDDEEPEEDLVECLSNTNLSKWFKEFGTELGALEPKSLEDIYKSHLENTRAVGPNIDSARANLAGTFVNAFVNAGFGNDKLMIDAPEGESWIYKNKDHGMMSAAASLGLSLLWDTDSGLTQVDRYTYSSEEYIKAGAFLATGILNCGVRTEADAALALLADHIDSKSVPLKTGAIVGLGLAYAGSQREDLSILLLPLVADDANSMEIASITALALGHIFVGSCNGEIAGTILQTLMERDDAALNEKWARFMVLGLALLYMGRQETSDATLETLKAIEHNISKQAQILVDICSYAGTTNPLKVQTMLHHCNDHIDKEKTKEDDTFQAFAVIGITLVAMGEDVGSEMAVRQLNHLMHYGEPTIRRAVPLALGLISASNPQLPILDTLSKYSHDYDLAVALNAIFAMGLVGAGTNNARLAQMLRQLANYYYKEPDCLFTVRIAQGLVHMGKGTIGLNPFFGDRGIMSRSAVAGLLTVLTAFTDAKSFILDKYHWMLYYLVTAMYPRFLITLDEDLNPTPVTVRVGQAVDVVGQAGKPRTISGFQTHQTPVRLGTTDRAEFATEEFIPYAAVLEGFVIIKKNPGWEKEDKMELFVIQAVLFVIIGSWADYGRWRPYITIFFTVLAVAVSFAWLGVEDASKWRAGVALYIIGLIAYQVTLWRTHILDCGLARDLPEVKASTRDVLNDEKSLEDHIEFESLQRNRISNVSFAVCSAGEILILAVMVGILKGLKSDESTQNNTKAFSVLIAFSGGVWLLCAIPWFILEKKRPGLMLPPGTLFITIGFRQVYVALLGIVTQGLGIYLFWLVQKKFKISTKAMLSFNCVWIIILTIWGLVGVHTDKFGFKHVWEIWLYQAYYGLMVCPWYAYSQTMISEVSPLSQMFLFFALFSIVGKTSAFIGPFVSSAIIDDAGGNNNMPFAFLFTLVDVAKSRKECKEFVAAEAKRTLFV</sequence>
<dbReference type="EMBL" id="SGPK01000232">
    <property type="protein sequence ID" value="THH05857.1"/>
    <property type="molecule type" value="Genomic_DNA"/>
</dbReference>
<feature type="transmembrane region" description="Helical" evidence="9">
    <location>
        <begin position="1205"/>
        <end position="1232"/>
    </location>
</feature>
<feature type="compositionally biased region" description="Basic and acidic residues" evidence="8">
    <location>
        <begin position="12"/>
        <end position="45"/>
    </location>
</feature>
<feature type="transmembrane region" description="Helical" evidence="9">
    <location>
        <begin position="941"/>
        <end position="958"/>
    </location>
</feature>
<evidence type="ECO:0000313" key="13">
    <source>
        <dbReference type="Proteomes" id="UP000308199"/>
    </source>
</evidence>
<dbReference type="GO" id="GO:0005774">
    <property type="term" value="C:vacuolar membrane"/>
    <property type="evidence" value="ECO:0007669"/>
    <property type="project" value="UniProtKB-SubCell"/>
</dbReference>
<keyword evidence="5" id="KW-0647">Proteasome</keyword>
<dbReference type="InterPro" id="IPR041433">
    <property type="entry name" value="RPN1_C"/>
</dbReference>
<dbReference type="Gene3D" id="1.25.10.10">
    <property type="entry name" value="Leucine-rich Repeat Variant"/>
    <property type="match status" value="1"/>
</dbReference>
<feature type="transmembrane region" description="Helical" evidence="9">
    <location>
        <begin position="1067"/>
        <end position="1089"/>
    </location>
</feature>
<evidence type="ECO:0008006" key="14">
    <source>
        <dbReference type="Google" id="ProtNLM"/>
    </source>
</evidence>
<evidence type="ECO:0000256" key="1">
    <source>
        <dbReference type="ARBA" id="ARBA00004128"/>
    </source>
</evidence>
<name>A0A4S4L3T4_9AGAM</name>
<keyword evidence="4" id="KW-0677">Repeat</keyword>
<dbReference type="Pfam" id="PF18051">
    <property type="entry name" value="RPN1_C"/>
    <property type="match status" value="1"/>
</dbReference>
<comment type="subcellular location">
    <subcellularLocation>
        <location evidence="1">Vacuole membrane</location>
        <topology evidence="1">Multi-pass membrane protein</topology>
    </subcellularLocation>
</comment>
<feature type="transmembrane region" description="Helical" evidence="9">
    <location>
        <begin position="1144"/>
        <end position="1163"/>
    </location>
</feature>
<dbReference type="GO" id="GO:0006914">
    <property type="term" value="P:autophagy"/>
    <property type="evidence" value="ECO:0007669"/>
    <property type="project" value="UniProtKB-KW"/>
</dbReference>
<evidence type="ECO:0000256" key="7">
    <source>
        <dbReference type="ARBA" id="ARBA00057191"/>
    </source>
</evidence>
<comment type="similarity">
    <text evidence="3">Belongs to the ATG22 family.</text>
</comment>
<dbReference type="GO" id="GO:0005634">
    <property type="term" value="C:nucleus"/>
    <property type="evidence" value="ECO:0007669"/>
    <property type="project" value="TreeGrafter"/>
</dbReference>
<keyword evidence="9" id="KW-1133">Transmembrane helix</keyword>
<feature type="region of interest" description="Disordered" evidence="8">
    <location>
        <begin position="1"/>
        <end position="50"/>
    </location>
</feature>